<proteinExistence type="predicted"/>
<gene>
    <name evidence="3" type="ORF">FCI23_13365</name>
</gene>
<evidence type="ECO:0000313" key="4">
    <source>
        <dbReference type="Proteomes" id="UP000305778"/>
    </source>
</evidence>
<accession>A0A4U0SMZ7</accession>
<dbReference type="SMART" id="SM00327">
    <property type="entry name" value="VWA"/>
    <property type="match status" value="1"/>
</dbReference>
<dbReference type="Gene3D" id="2.60.40.3670">
    <property type="match status" value="1"/>
</dbReference>
<dbReference type="Gene3D" id="1.20.120.1690">
    <property type="match status" value="1"/>
</dbReference>
<dbReference type="Proteomes" id="UP000305778">
    <property type="component" value="Unassembled WGS sequence"/>
</dbReference>
<dbReference type="EMBL" id="SUMC01000009">
    <property type="protein sequence ID" value="TKA11340.1"/>
    <property type="molecule type" value="Genomic_DNA"/>
</dbReference>
<sequence>MHAILTVRVDGAGGAGPGPALAEVLVIDCSSSMDRPEEKFRAAKNAAVAALRMLPDGTPFAVVQGTHTAETAYPATGPMPRATAALRSDAERAVHRLLAAGGTSVGTWLDLCRRLLAAQSAPIGHVLLLTDGRNEHDDQLPLAGVLDVCDGQFVCDAWGIGDGWDAQELLRVTSRLHGSADAVRAESDLPGEYQKLIRGLLTKAVPELVIRVVPSPGSTVRYLKQVYPTETRLTGTGVAPGDGASEFVTRAWGDETRRYQLCLSTDPAGRPRREDLQLAVVGVDLPDGGEALLPPPQPCVVHWTDDPVLSQRTDDQVLHFRLYQELGRAVAGASDAYRHDDPDLAERHLGRAVALAHSVGARQQLAQLERLVEIHDAAAGRVRLRPDLLPVDFQHLITASSRSTYGPELDGPGAATGPGGQPDATAPCPACGEQTPASAKFCPLCGHRFEARP</sequence>
<comment type="caution">
    <text evidence="3">The sequence shown here is derived from an EMBL/GenBank/DDBJ whole genome shotgun (WGS) entry which is preliminary data.</text>
</comment>
<reference evidence="3 4" key="1">
    <citation type="submission" date="2019-04" db="EMBL/GenBank/DDBJ databases">
        <title>Streptomyces oryziradicis sp. nov., a novel actinomycete isolated from rhizosphere soil of rice (Oryza sativa L.).</title>
        <authorList>
            <person name="Li C."/>
        </authorList>
    </citation>
    <scope>NUCLEOTIDE SEQUENCE [LARGE SCALE GENOMIC DNA]</scope>
    <source>
        <strain evidence="3 4">NEAU-C40</strain>
    </source>
</reference>
<evidence type="ECO:0000313" key="3">
    <source>
        <dbReference type="EMBL" id="TKA11340.1"/>
    </source>
</evidence>
<dbReference type="Gene3D" id="3.40.50.410">
    <property type="entry name" value="von Willebrand factor, type A domain"/>
    <property type="match status" value="1"/>
</dbReference>
<dbReference type="SUPFAM" id="SSF53300">
    <property type="entry name" value="vWA-like"/>
    <property type="match status" value="1"/>
</dbReference>
<dbReference type="OrthoDB" id="568872at2"/>
<feature type="domain" description="VWFA" evidence="2">
    <location>
        <begin position="20"/>
        <end position="198"/>
    </location>
</feature>
<organism evidence="3 4">
    <name type="scientific">Actinacidiphila oryziradicis</name>
    <dbReference type="NCBI Taxonomy" id="2571141"/>
    <lineage>
        <taxon>Bacteria</taxon>
        <taxon>Bacillati</taxon>
        <taxon>Actinomycetota</taxon>
        <taxon>Actinomycetes</taxon>
        <taxon>Kitasatosporales</taxon>
        <taxon>Streptomycetaceae</taxon>
        <taxon>Actinacidiphila</taxon>
    </lineage>
</organism>
<dbReference type="InterPro" id="IPR002035">
    <property type="entry name" value="VWF_A"/>
</dbReference>
<evidence type="ECO:0000259" key="2">
    <source>
        <dbReference type="SMART" id="SM00327"/>
    </source>
</evidence>
<evidence type="ECO:0000256" key="1">
    <source>
        <dbReference type="SAM" id="MobiDB-lite"/>
    </source>
</evidence>
<dbReference type="CDD" id="cd00198">
    <property type="entry name" value="vWFA"/>
    <property type="match status" value="1"/>
</dbReference>
<keyword evidence="4" id="KW-1185">Reference proteome</keyword>
<feature type="region of interest" description="Disordered" evidence="1">
    <location>
        <begin position="402"/>
        <end position="421"/>
    </location>
</feature>
<name>A0A4U0SMZ7_9ACTN</name>
<protein>
    <submittedName>
        <fullName evidence="3">VWA domain-containing protein</fullName>
    </submittedName>
</protein>
<dbReference type="AlphaFoldDB" id="A0A4U0SMZ7"/>
<dbReference type="InterPro" id="IPR036465">
    <property type="entry name" value="vWFA_dom_sf"/>
</dbReference>
<dbReference type="Pfam" id="PF13768">
    <property type="entry name" value="VWA_3"/>
    <property type="match status" value="1"/>
</dbReference>